<feature type="coiled-coil region" evidence="1">
    <location>
        <begin position="47"/>
        <end position="77"/>
    </location>
</feature>
<proteinExistence type="predicted"/>
<evidence type="ECO:0000256" key="1">
    <source>
        <dbReference type="SAM" id="Coils"/>
    </source>
</evidence>
<evidence type="ECO:0000313" key="2">
    <source>
        <dbReference type="EMBL" id="GGP03300.1"/>
    </source>
</evidence>
<comment type="caution">
    <text evidence="2">The sequence shown here is derived from an EMBL/GenBank/DDBJ whole genome shotgun (WGS) entry which is preliminary data.</text>
</comment>
<dbReference type="SUPFAM" id="SSF74653">
    <property type="entry name" value="TolA/TonB C-terminal domain"/>
    <property type="match status" value="1"/>
</dbReference>
<protein>
    <recommendedName>
        <fullName evidence="4">TonB C-terminal domain-containing protein</fullName>
    </recommendedName>
</protein>
<keyword evidence="3" id="KW-1185">Reference proteome</keyword>
<name>A0ABQ2NIG5_9FLAO</name>
<sequence>MKKLFSFFITLISVFVFSQFAEIKKIDKKFEQKYSEIRKKYKKVHNAEREKEEAKLYEEQAIEYENAIAEFQKNEEKIDVKTLSTDNWSKPINFEGGIGAFRKLFAENFDISILSGNSGTVKSEVKFIVDEKGNVLNISANGSDKFFNQIAVLTMFRIKDKGKWTPAEIDGKPVKSAFRFPITMNFE</sequence>
<keyword evidence="1" id="KW-0175">Coiled coil</keyword>
<dbReference type="Proteomes" id="UP000620064">
    <property type="component" value="Unassembled WGS sequence"/>
</dbReference>
<dbReference type="Gene3D" id="3.30.1150.10">
    <property type="match status" value="1"/>
</dbReference>
<evidence type="ECO:0008006" key="4">
    <source>
        <dbReference type="Google" id="ProtNLM"/>
    </source>
</evidence>
<dbReference type="EMBL" id="BMLV01000002">
    <property type="protein sequence ID" value="GGP03300.1"/>
    <property type="molecule type" value="Genomic_DNA"/>
</dbReference>
<accession>A0ABQ2NIG5</accession>
<reference evidence="3" key="1">
    <citation type="journal article" date="2019" name="Int. J. Syst. Evol. Microbiol.">
        <title>The Global Catalogue of Microorganisms (GCM) 10K type strain sequencing project: providing services to taxonomists for standard genome sequencing and annotation.</title>
        <authorList>
            <consortium name="The Broad Institute Genomics Platform"/>
            <consortium name="The Broad Institute Genome Sequencing Center for Infectious Disease"/>
            <person name="Wu L."/>
            <person name="Ma J."/>
        </authorList>
    </citation>
    <scope>NUCLEOTIDE SEQUENCE [LARGE SCALE GENOMIC DNA]</scope>
    <source>
        <strain evidence="3">CGMCC 1.7656</strain>
    </source>
</reference>
<dbReference type="RefSeq" id="WP_188617092.1">
    <property type="nucleotide sequence ID" value="NZ_BMLV01000002.1"/>
</dbReference>
<evidence type="ECO:0000313" key="3">
    <source>
        <dbReference type="Proteomes" id="UP000620064"/>
    </source>
</evidence>
<organism evidence="2 3">
    <name type="scientific">Cloacibacterium rupense</name>
    <dbReference type="NCBI Taxonomy" id="517423"/>
    <lineage>
        <taxon>Bacteria</taxon>
        <taxon>Pseudomonadati</taxon>
        <taxon>Bacteroidota</taxon>
        <taxon>Flavobacteriia</taxon>
        <taxon>Flavobacteriales</taxon>
        <taxon>Weeksellaceae</taxon>
    </lineage>
</organism>
<gene>
    <name evidence="2" type="ORF">GCM10010992_11150</name>
</gene>